<gene>
    <name evidence="1" type="ORF">pH1NP1_p001</name>
</gene>
<proteinExistence type="predicted"/>
<dbReference type="InterPro" id="IPR010751">
    <property type="entry name" value="TrfA"/>
</dbReference>
<sequence length="287" mass="32378">MAIKDSEEWLKARVEKAKQALALQAASQEAAPAQLPLWPDAVRAVPNALLRGALFSISNVREVVKKRTLLASVKGIEVRFKGERLNQTDLDTWETIIHLARAQKLGSKVQFSAHSMLTMLGRHHGREQHEQLKEDISRLTGAVVEITIKETAQAFGGALVQSYYRDEVEQVYVIEVSPQLLKLYQAGNTYIDWSERQQLGNANLAKWLHGFYSSHAVQLPYKVATIRDLCGAKATQRLGDFRKLLRTALDLLVTRETSITGWSIDENDCVVVTRRPSNSQRNHLEKR</sequence>
<name>A0A2S1FIJ2_9BURK</name>
<protein>
    <submittedName>
        <fullName evidence="1">Replication initiation protein</fullName>
    </submittedName>
</protein>
<geneLocation type="plasmid" evidence="1">
    <name>pH1NP1</name>
</geneLocation>
<organism evidence="1">
    <name type="scientific">Polaromonas sp. H1N</name>
    <dbReference type="NCBI Taxonomy" id="1840283"/>
    <lineage>
        <taxon>Bacteria</taxon>
        <taxon>Pseudomonadati</taxon>
        <taxon>Pseudomonadota</taxon>
        <taxon>Betaproteobacteria</taxon>
        <taxon>Burkholderiales</taxon>
        <taxon>Comamonadaceae</taxon>
        <taxon>Polaromonas</taxon>
    </lineage>
</organism>
<evidence type="ECO:0000313" key="1">
    <source>
        <dbReference type="EMBL" id="AWD72179.1"/>
    </source>
</evidence>
<reference evidence="1" key="1">
    <citation type="submission" date="2018-01" db="EMBL/GenBank/DDBJ databases">
        <title>Plasmids of psychrophilic Polaromonas spp. isolated from Arctic and Antarctic glaciers.</title>
        <authorList>
            <person name="Dziewit L."/>
            <person name="Ciok A."/>
        </authorList>
    </citation>
    <scope>NUCLEOTIDE SEQUENCE</scope>
    <source>
        <plasmid evidence="1">pH1NP1</plasmid>
    </source>
</reference>
<dbReference type="RefSeq" id="WP_181375196.1">
    <property type="nucleotide sequence ID" value="NZ_MG869619.1"/>
</dbReference>
<accession>A0A2S1FIJ2</accession>
<dbReference type="AlphaFoldDB" id="A0A2S1FIJ2"/>
<keyword evidence="1" id="KW-0614">Plasmid</keyword>
<dbReference type="Pfam" id="PF07042">
    <property type="entry name" value="TrfA"/>
    <property type="match status" value="1"/>
</dbReference>
<dbReference type="EMBL" id="MG869619">
    <property type="protein sequence ID" value="AWD72179.1"/>
    <property type="molecule type" value="Genomic_DNA"/>
</dbReference>